<evidence type="ECO:0000256" key="7">
    <source>
        <dbReference type="ARBA" id="ARBA00023136"/>
    </source>
</evidence>
<evidence type="ECO:0000256" key="5">
    <source>
        <dbReference type="ARBA" id="ARBA00022847"/>
    </source>
</evidence>
<dbReference type="PANTHER" id="PTHR43528:SF5">
    <property type="entry name" value="PROLINE_BETAINE TRANSPORTER"/>
    <property type="match status" value="1"/>
</dbReference>
<evidence type="ECO:0000256" key="8">
    <source>
        <dbReference type="SAM" id="MobiDB-lite"/>
    </source>
</evidence>
<evidence type="ECO:0000313" key="12">
    <source>
        <dbReference type="Proteomes" id="UP001500729"/>
    </source>
</evidence>
<name>A0ABN1CSZ1_SACER</name>
<evidence type="ECO:0000256" key="2">
    <source>
        <dbReference type="ARBA" id="ARBA00022448"/>
    </source>
</evidence>
<evidence type="ECO:0000259" key="10">
    <source>
        <dbReference type="PROSITE" id="PS50850"/>
    </source>
</evidence>
<feature type="transmembrane region" description="Helical" evidence="9">
    <location>
        <begin position="290"/>
        <end position="307"/>
    </location>
</feature>
<proteinExistence type="predicted"/>
<feature type="transmembrane region" description="Helical" evidence="9">
    <location>
        <begin position="345"/>
        <end position="368"/>
    </location>
</feature>
<comment type="subcellular location">
    <subcellularLocation>
        <location evidence="1">Cell membrane</location>
        <topology evidence="1">Multi-pass membrane protein</topology>
    </subcellularLocation>
</comment>
<sequence>MSQQTTPARSRTTRARSRVIANIVRGCLGNLVEWYDWFVYASFSIYFAQVFFPEGDQTAQLLSTAVVFAVGFFMRPLGGWLLGLYGDRFGRRAALTLSVTLMSVGSLTIAVTPSYQTIGLAAPVLLVVARLAQGLSVGGEFGSSASYLSEIAPSGRRGFYSSFNYVSIVLGQLSALAVMIVLQSVLDEEQMGQWGWRVPFAIGAVAGLVVMYLRRSMEESEHYKRDRLRRSAPEAAGERRGLFALLTEYPLQVIAVLGFAIGGTVAFYTFTTYLQKYLVNTAGIPKPTASLINFAALFVFMLLQPAAGALSDRIGRRPVMFVFSVGGMLITVPVMTVLGQTRNPWVAFLLMTGALVFVSGYAALSSIIKAEMFPTKVRALGVGLCHALVTATFGGMTESVALVLKQSGRESTFFWYVTGCIALTFVATLLVREPSRESTLDGEDTASERASARDDEQVTSPMER</sequence>
<dbReference type="InterPro" id="IPR036259">
    <property type="entry name" value="MFS_trans_sf"/>
</dbReference>
<dbReference type="EMBL" id="BAAAGS010000013">
    <property type="protein sequence ID" value="GAA0524389.1"/>
    <property type="molecule type" value="Genomic_DNA"/>
</dbReference>
<feature type="transmembrane region" description="Helical" evidence="9">
    <location>
        <begin position="163"/>
        <end position="182"/>
    </location>
</feature>
<dbReference type="SUPFAM" id="SSF103473">
    <property type="entry name" value="MFS general substrate transporter"/>
    <property type="match status" value="1"/>
</dbReference>
<dbReference type="CDD" id="cd17367">
    <property type="entry name" value="MFS_KgtP"/>
    <property type="match status" value="1"/>
</dbReference>
<keyword evidence="12" id="KW-1185">Reference proteome</keyword>
<protein>
    <submittedName>
        <fullName evidence="11">MFS transporter</fullName>
    </submittedName>
</protein>
<dbReference type="Proteomes" id="UP001500729">
    <property type="component" value="Unassembled WGS sequence"/>
</dbReference>
<keyword evidence="7 9" id="KW-0472">Membrane</keyword>
<dbReference type="PROSITE" id="PS50850">
    <property type="entry name" value="MFS"/>
    <property type="match status" value="1"/>
</dbReference>
<dbReference type="RefSeq" id="WP_009943549.1">
    <property type="nucleotide sequence ID" value="NZ_BAAAGS010000013.1"/>
</dbReference>
<dbReference type="Gene3D" id="1.20.1250.20">
    <property type="entry name" value="MFS general substrate transporter like domains"/>
    <property type="match status" value="1"/>
</dbReference>
<feature type="transmembrane region" description="Helical" evidence="9">
    <location>
        <begin position="194"/>
        <end position="213"/>
    </location>
</feature>
<feature type="compositionally biased region" description="Basic and acidic residues" evidence="8">
    <location>
        <begin position="446"/>
        <end position="464"/>
    </location>
</feature>
<evidence type="ECO:0000313" key="11">
    <source>
        <dbReference type="EMBL" id="GAA0524389.1"/>
    </source>
</evidence>
<keyword evidence="2" id="KW-0813">Transport</keyword>
<feature type="transmembrane region" description="Helical" evidence="9">
    <location>
        <begin position="413"/>
        <end position="431"/>
    </location>
</feature>
<keyword evidence="3" id="KW-1003">Cell membrane</keyword>
<evidence type="ECO:0000256" key="3">
    <source>
        <dbReference type="ARBA" id="ARBA00022475"/>
    </source>
</evidence>
<feature type="transmembrane region" description="Helical" evidence="9">
    <location>
        <begin position="249"/>
        <end position="270"/>
    </location>
</feature>
<dbReference type="InterPro" id="IPR020846">
    <property type="entry name" value="MFS_dom"/>
</dbReference>
<comment type="caution">
    <text evidence="11">The sequence shown here is derived from an EMBL/GenBank/DDBJ whole genome shotgun (WGS) entry which is preliminary data.</text>
</comment>
<keyword evidence="5" id="KW-0769">Symport</keyword>
<keyword evidence="6 9" id="KW-1133">Transmembrane helix</keyword>
<keyword evidence="4 9" id="KW-0812">Transmembrane</keyword>
<reference evidence="11 12" key="1">
    <citation type="journal article" date="2019" name="Int. J. Syst. Evol. Microbiol.">
        <title>The Global Catalogue of Microorganisms (GCM) 10K type strain sequencing project: providing services to taxonomists for standard genome sequencing and annotation.</title>
        <authorList>
            <consortium name="The Broad Institute Genomics Platform"/>
            <consortium name="The Broad Institute Genome Sequencing Center for Infectious Disease"/>
            <person name="Wu L."/>
            <person name="Ma J."/>
        </authorList>
    </citation>
    <scope>NUCLEOTIDE SEQUENCE [LARGE SCALE GENOMIC DNA]</scope>
    <source>
        <strain evidence="11 12">JCM 10303</strain>
    </source>
</reference>
<dbReference type="PANTHER" id="PTHR43528">
    <property type="entry name" value="ALPHA-KETOGLUTARATE PERMEASE"/>
    <property type="match status" value="1"/>
</dbReference>
<feature type="region of interest" description="Disordered" evidence="8">
    <location>
        <begin position="436"/>
        <end position="464"/>
    </location>
</feature>
<accession>A0ABN1CSZ1</accession>
<dbReference type="InterPro" id="IPR005828">
    <property type="entry name" value="MFS_sugar_transport-like"/>
</dbReference>
<gene>
    <name evidence="11" type="ORF">GCM10009533_24630</name>
</gene>
<feature type="domain" description="Major facilitator superfamily (MFS) profile" evidence="10">
    <location>
        <begin position="22"/>
        <end position="436"/>
    </location>
</feature>
<organism evidence="11 12">
    <name type="scientific">Saccharopolyspora erythraea</name>
    <name type="common">Streptomyces erythraeus</name>
    <dbReference type="NCBI Taxonomy" id="1836"/>
    <lineage>
        <taxon>Bacteria</taxon>
        <taxon>Bacillati</taxon>
        <taxon>Actinomycetota</taxon>
        <taxon>Actinomycetes</taxon>
        <taxon>Pseudonocardiales</taxon>
        <taxon>Pseudonocardiaceae</taxon>
        <taxon>Saccharopolyspora</taxon>
    </lineage>
</organism>
<feature type="transmembrane region" description="Helical" evidence="9">
    <location>
        <begin position="319"/>
        <end position="339"/>
    </location>
</feature>
<dbReference type="InterPro" id="IPR051084">
    <property type="entry name" value="H+-coupled_symporters"/>
</dbReference>
<evidence type="ECO:0000256" key="4">
    <source>
        <dbReference type="ARBA" id="ARBA00022692"/>
    </source>
</evidence>
<evidence type="ECO:0000256" key="1">
    <source>
        <dbReference type="ARBA" id="ARBA00004651"/>
    </source>
</evidence>
<feature type="transmembrane region" description="Helical" evidence="9">
    <location>
        <begin position="58"/>
        <end position="82"/>
    </location>
</feature>
<dbReference type="InterPro" id="IPR005829">
    <property type="entry name" value="Sugar_transporter_CS"/>
</dbReference>
<dbReference type="Pfam" id="PF00083">
    <property type="entry name" value="Sugar_tr"/>
    <property type="match status" value="1"/>
</dbReference>
<dbReference type="PROSITE" id="PS00216">
    <property type="entry name" value="SUGAR_TRANSPORT_1"/>
    <property type="match status" value="1"/>
</dbReference>
<feature type="transmembrane region" description="Helical" evidence="9">
    <location>
        <begin position="380"/>
        <end position="401"/>
    </location>
</feature>
<evidence type="ECO:0000256" key="9">
    <source>
        <dbReference type="SAM" id="Phobius"/>
    </source>
</evidence>
<evidence type="ECO:0000256" key="6">
    <source>
        <dbReference type="ARBA" id="ARBA00022989"/>
    </source>
</evidence>